<sequence length="256" mass="29557">MSTNIPTQEDQQVYQRITTWIGADAAVEVRRLRKHFGFKSNHQLFKASVFMAIRLLQDAEQREKDPDDTTIQDAFKALADWEAPEFGRRRRRKKDGHKETAVLLALFNGQVSSMSKTEIVGEQATPSHADAPKWYERFIRLHYQALYDKYADRAERLTGDSLAPRDLLHESLLRLQCPPSQITSYESYERWALDKFNESRAAHHKRADLAHHEPHHTNSHHEGGGCTHHHDDACACHCSDRSSCTRHHLIDEEAQD</sequence>
<reference evidence="1" key="1">
    <citation type="journal article" date="2021" name="Proc. Natl. Acad. Sci. U.S.A.">
        <title>A Catalog of Tens of Thousands of Viruses from Human Metagenomes Reveals Hidden Associations with Chronic Diseases.</title>
        <authorList>
            <person name="Tisza M.J."/>
            <person name="Buck C.B."/>
        </authorList>
    </citation>
    <scope>NUCLEOTIDE SEQUENCE</scope>
    <source>
        <strain evidence="1">CtfYP22</strain>
    </source>
</reference>
<accession>A0A8S5LIJ7</accession>
<name>A0A8S5LIJ7_9CAUD</name>
<organism evidence="1">
    <name type="scientific">Siphoviridae sp. ctfYP22</name>
    <dbReference type="NCBI Taxonomy" id="2827584"/>
    <lineage>
        <taxon>Viruses</taxon>
        <taxon>Duplodnaviria</taxon>
        <taxon>Heunggongvirae</taxon>
        <taxon>Uroviricota</taxon>
        <taxon>Caudoviricetes</taxon>
    </lineage>
</organism>
<evidence type="ECO:0000313" key="1">
    <source>
        <dbReference type="EMBL" id="DAD69806.1"/>
    </source>
</evidence>
<proteinExistence type="predicted"/>
<dbReference type="EMBL" id="BK015856">
    <property type="protein sequence ID" value="DAD69806.1"/>
    <property type="molecule type" value="Genomic_DNA"/>
</dbReference>
<protein>
    <submittedName>
        <fullName evidence="1">Uncharacterized protein</fullName>
    </submittedName>
</protein>